<feature type="binding site" evidence="12">
    <location>
        <begin position="146"/>
        <end position="148"/>
    </location>
    <ligand>
        <name>CTP</name>
        <dbReference type="ChEBI" id="CHEBI:37563"/>
        <note>allosteric inhibitor</note>
    </ligand>
</feature>
<keyword evidence="5 12" id="KW-0547">Nucleotide-binding</keyword>
<dbReference type="InterPro" id="IPR029062">
    <property type="entry name" value="Class_I_gatase-like"/>
</dbReference>
<organism evidence="15">
    <name type="scientific">Magnetococcus massalia (strain MO-1)</name>
    <dbReference type="NCBI Taxonomy" id="451514"/>
    <lineage>
        <taxon>Bacteria</taxon>
        <taxon>Pseudomonadati</taxon>
        <taxon>Pseudomonadota</taxon>
        <taxon>Magnetococcia</taxon>
        <taxon>Magnetococcales</taxon>
        <taxon>Magnetococcaceae</taxon>
        <taxon>Magnetococcus</taxon>
    </lineage>
</organism>
<comment type="function">
    <text evidence="11 12">Catalyzes the ATP-dependent amination of UTP to CTP with either L-glutamine or ammonia as the source of nitrogen. Regulates intracellular CTP levels through interactions with the four ribonucleotide triphosphates.</text>
</comment>
<dbReference type="PROSITE" id="PS51273">
    <property type="entry name" value="GATASE_TYPE_1"/>
    <property type="match status" value="1"/>
</dbReference>
<feature type="binding site" evidence="12">
    <location>
        <begin position="14"/>
        <end position="19"/>
    </location>
    <ligand>
        <name>ATP</name>
        <dbReference type="ChEBI" id="CHEBI:30616"/>
    </ligand>
</feature>
<feature type="active site" description="Nucleophile; for glutamine hydrolysis" evidence="12">
    <location>
        <position position="379"/>
    </location>
</feature>
<feature type="binding site" evidence="12">
    <location>
        <position position="403"/>
    </location>
    <ligand>
        <name>L-glutamine</name>
        <dbReference type="ChEBI" id="CHEBI:58359"/>
    </ligand>
</feature>
<evidence type="ECO:0000256" key="4">
    <source>
        <dbReference type="ARBA" id="ARBA00022723"/>
    </source>
</evidence>
<dbReference type="InterPro" id="IPR027417">
    <property type="entry name" value="P-loop_NTPase"/>
</dbReference>
<dbReference type="GO" id="GO:0097268">
    <property type="term" value="C:cytoophidium"/>
    <property type="evidence" value="ECO:0007669"/>
    <property type="project" value="UniProtKB-ARBA"/>
</dbReference>
<dbReference type="InterPro" id="IPR033828">
    <property type="entry name" value="GATase1_CTP_Synthase"/>
</dbReference>
<dbReference type="Pfam" id="PF06418">
    <property type="entry name" value="CTP_synth_N"/>
    <property type="match status" value="1"/>
</dbReference>
<comment type="subunit">
    <text evidence="12">Homotetramer.</text>
</comment>
<dbReference type="FunFam" id="3.40.50.300:FF:000009">
    <property type="entry name" value="CTP synthase"/>
    <property type="match status" value="1"/>
</dbReference>
<comment type="catalytic activity">
    <reaction evidence="10 12">
        <text>UTP + L-glutamine + ATP + H2O = CTP + L-glutamate + ADP + phosphate + 2 H(+)</text>
        <dbReference type="Rhea" id="RHEA:26426"/>
        <dbReference type="ChEBI" id="CHEBI:15377"/>
        <dbReference type="ChEBI" id="CHEBI:15378"/>
        <dbReference type="ChEBI" id="CHEBI:29985"/>
        <dbReference type="ChEBI" id="CHEBI:30616"/>
        <dbReference type="ChEBI" id="CHEBI:37563"/>
        <dbReference type="ChEBI" id="CHEBI:43474"/>
        <dbReference type="ChEBI" id="CHEBI:46398"/>
        <dbReference type="ChEBI" id="CHEBI:58359"/>
        <dbReference type="ChEBI" id="CHEBI:456216"/>
        <dbReference type="EC" id="6.3.4.2"/>
    </reaction>
</comment>
<comment type="miscellaneous">
    <text evidence="12">CTPSs have evolved a hybrid strategy for distinguishing between UTP and CTP. The overlapping regions of the product feedback inhibitory and substrate sites recognize a common feature in both compounds, the triphosphate moiety. To differentiate isosteric substrate and product pyrimidine rings, an additional pocket far from the expected kinase/ligase catalytic site, specifically recognizes the cytosine and ribose portions of the product inhibitor.</text>
</comment>
<feature type="binding site" evidence="12">
    <location>
        <position position="13"/>
    </location>
    <ligand>
        <name>CTP</name>
        <dbReference type="ChEBI" id="CHEBI:37563"/>
        <note>allosteric inhibitor</note>
    </ligand>
</feature>
<comment type="caution">
    <text evidence="12">Lacks conserved residue(s) required for the propagation of feature annotation.</text>
</comment>
<feature type="binding site" evidence="12">
    <location>
        <position position="71"/>
    </location>
    <ligand>
        <name>Mg(2+)</name>
        <dbReference type="ChEBI" id="CHEBI:18420"/>
    </ligand>
</feature>
<dbReference type="Gene3D" id="3.40.50.880">
    <property type="match status" value="1"/>
</dbReference>
<feature type="binding site" evidence="12">
    <location>
        <position position="139"/>
    </location>
    <ligand>
        <name>Mg(2+)</name>
        <dbReference type="ChEBI" id="CHEBI:18420"/>
    </ligand>
</feature>
<name>A0A1S7LG97_MAGMO</name>
<evidence type="ECO:0000256" key="11">
    <source>
        <dbReference type="ARBA" id="ARBA00059148"/>
    </source>
</evidence>
<keyword evidence="4 12" id="KW-0479">Metal-binding</keyword>
<dbReference type="AlphaFoldDB" id="A0A1S7LG97"/>
<comment type="catalytic activity">
    <reaction evidence="12">
        <text>UTP + NH4(+) + ATP = CTP + ADP + phosphate + 2 H(+)</text>
        <dbReference type="Rhea" id="RHEA:16597"/>
        <dbReference type="ChEBI" id="CHEBI:15378"/>
        <dbReference type="ChEBI" id="CHEBI:28938"/>
        <dbReference type="ChEBI" id="CHEBI:30616"/>
        <dbReference type="ChEBI" id="CHEBI:37563"/>
        <dbReference type="ChEBI" id="CHEBI:43474"/>
        <dbReference type="ChEBI" id="CHEBI:46398"/>
        <dbReference type="ChEBI" id="CHEBI:456216"/>
    </reaction>
</comment>
<feature type="binding site" evidence="12">
    <location>
        <position position="222"/>
    </location>
    <ligand>
        <name>CTP</name>
        <dbReference type="ChEBI" id="CHEBI:37563"/>
        <note>allosteric inhibitor</note>
    </ligand>
</feature>
<keyword evidence="7 12" id="KW-0460">Magnesium</keyword>
<feature type="binding site" evidence="12">
    <location>
        <position position="71"/>
    </location>
    <ligand>
        <name>ATP</name>
        <dbReference type="ChEBI" id="CHEBI:30616"/>
    </ligand>
</feature>
<dbReference type="GO" id="GO:0042802">
    <property type="term" value="F:identical protein binding"/>
    <property type="evidence" value="ECO:0007669"/>
    <property type="project" value="TreeGrafter"/>
</dbReference>
<dbReference type="InterPro" id="IPR004468">
    <property type="entry name" value="CTP_synthase"/>
</dbReference>
<proteinExistence type="inferred from homology"/>
<dbReference type="EMBL" id="LO017727">
    <property type="protein sequence ID" value="CRH05079.1"/>
    <property type="molecule type" value="Genomic_DNA"/>
</dbReference>
<protein>
    <recommendedName>
        <fullName evidence="12">CTP synthase</fullName>
        <ecNumber evidence="12">6.3.4.2</ecNumber>
    </recommendedName>
    <alternativeName>
        <fullName evidence="12">Cytidine 5'-triphosphate synthase</fullName>
    </alternativeName>
    <alternativeName>
        <fullName evidence="12">Cytidine triphosphate synthetase</fullName>
        <shortName evidence="12">CTP synthetase</shortName>
        <shortName evidence="12">CTPS</shortName>
    </alternativeName>
    <alternativeName>
        <fullName evidence="12">UTP--ammonia ligase</fullName>
    </alternativeName>
</protein>
<keyword evidence="9 12" id="KW-0665">Pyrimidine biosynthesis</keyword>
<evidence type="ECO:0000259" key="13">
    <source>
        <dbReference type="Pfam" id="PF00117"/>
    </source>
</evidence>
<dbReference type="GO" id="GO:0019856">
    <property type="term" value="P:pyrimidine nucleobase biosynthetic process"/>
    <property type="evidence" value="ECO:0007669"/>
    <property type="project" value="TreeGrafter"/>
</dbReference>
<dbReference type="PANTHER" id="PTHR11550:SF0">
    <property type="entry name" value="CTP SYNTHASE-RELATED"/>
    <property type="match status" value="1"/>
</dbReference>
<reference evidence="15" key="1">
    <citation type="submission" date="2015-04" db="EMBL/GenBank/DDBJ databases">
        <authorList>
            <person name="Syromyatnikov M.Y."/>
            <person name="Popov V.N."/>
        </authorList>
    </citation>
    <scope>NUCLEOTIDE SEQUENCE</scope>
    <source>
        <strain evidence="15">MO-1</strain>
    </source>
</reference>
<evidence type="ECO:0000256" key="3">
    <source>
        <dbReference type="ARBA" id="ARBA00022598"/>
    </source>
</evidence>
<feature type="active site" evidence="12">
    <location>
        <position position="514"/>
    </location>
</feature>
<feature type="binding site" evidence="12">
    <location>
        <begin position="380"/>
        <end position="383"/>
    </location>
    <ligand>
        <name>L-glutamine</name>
        <dbReference type="ChEBI" id="CHEBI:58359"/>
    </ligand>
</feature>
<sequence>MAKFVFITGGVVSSLGKGLAAASLAALLQARGYRVTMQKLDPYINVDPGTMSPLQHGEVYVTDDGAETDLDLGHYERFLGTPMGRANNWTTGRIYQHVIRKERRGDYLGATVQVIPHITNAIKNAVLSVGNDVDIALIEIGGTVGDIESLPFLEAIRQLRNDLGRGNSLFVHLTLLPYVSTSGELKTKPTQHSVKELLAIGIQPDILVCRSDREIPETEKRKIALFCNVEEEAVISCVDQDTIYRVPFALYREGFARKVLDRLGMAVREPDLQAWERVLDAVVNPQSKVTIGIVGKYVELKDAYISLAEALSHGGIANNAKVKLRWVDSEEIERDDPESMLDGCDGILVPGGFGERGVQGKLDTIRYARENKVPYFGICLGMQMAVVEFARNVAGLDNADSTEFNEDTPHPVIALLTEWVDGETVHKREKGGEMGGTMRLGAYPCSLKDDTLAAWVYPEKEFQERHRHRYEFNNSYREKLEQAGMVFSGTSPDNELMEIVELPEHPFFIASQFHPEFMSRPRDPHPLFTAFVQASLDHKRKE</sequence>
<dbReference type="GO" id="GO:0044210">
    <property type="term" value="P:'de novo' CTP biosynthetic process"/>
    <property type="evidence" value="ECO:0007669"/>
    <property type="project" value="UniProtKB-UniRule"/>
</dbReference>
<dbReference type="SUPFAM" id="SSF52540">
    <property type="entry name" value="P-loop containing nucleoside triphosphate hydrolases"/>
    <property type="match status" value="1"/>
</dbReference>
<feature type="domain" description="Glutamine amidotransferase" evidence="13">
    <location>
        <begin position="300"/>
        <end position="533"/>
    </location>
</feature>
<comment type="similarity">
    <text evidence="2 12">Belongs to the CTP synthase family.</text>
</comment>
<comment type="activity regulation">
    <text evidence="12">Allosterically activated by GTP, when glutamine is the substrate; GTP has no effect on the reaction when ammonia is the substrate. The allosteric effector GTP functions by stabilizing the protein conformation that binds the tetrahedral intermediate(s) formed during glutamine hydrolysis. Inhibited by the product CTP, via allosteric rather than competitive inhibition.</text>
</comment>
<keyword evidence="3 12" id="KW-0436">Ligase</keyword>
<feature type="binding site" evidence="12">
    <location>
        <position position="222"/>
    </location>
    <ligand>
        <name>UTP</name>
        <dbReference type="ChEBI" id="CHEBI:46398"/>
    </ligand>
</feature>
<dbReference type="CDD" id="cd03113">
    <property type="entry name" value="CTPS_N"/>
    <property type="match status" value="1"/>
</dbReference>
<evidence type="ECO:0000256" key="12">
    <source>
        <dbReference type="HAMAP-Rule" id="MF_01227"/>
    </source>
</evidence>
<dbReference type="GO" id="GO:0005829">
    <property type="term" value="C:cytosol"/>
    <property type="evidence" value="ECO:0007669"/>
    <property type="project" value="TreeGrafter"/>
</dbReference>
<dbReference type="NCBIfam" id="TIGR00337">
    <property type="entry name" value="PyrG"/>
    <property type="match status" value="1"/>
</dbReference>
<evidence type="ECO:0000259" key="14">
    <source>
        <dbReference type="Pfam" id="PF06418"/>
    </source>
</evidence>
<feature type="binding site" evidence="12">
    <location>
        <begin position="186"/>
        <end position="191"/>
    </location>
    <ligand>
        <name>CTP</name>
        <dbReference type="ChEBI" id="CHEBI:37563"/>
        <note>allosteric inhibitor</note>
    </ligand>
</feature>
<feature type="domain" description="CTP synthase N-terminal" evidence="14">
    <location>
        <begin position="3"/>
        <end position="264"/>
    </location>
</feature>
<feature type="region of interest" description="Amidoligase domain" evidence="12">
    <location>
        <begin position="1"/>
        <end position="265"/>
    </location>
</feature>
<dbReference type="SUPFAM" id="SSF52317">
    <property type="entry name" value="Class I glutamine amidotransferase-like"/>
    <property type="match status" value="1"/>
</dbReference>
<dbReference type="FunFam" id="3.40.50.880:FF:000002">
    <property type="entry name" value="CTP synthase"/>
    <property type="match status" value="1"/>
</dbReference>
<keyword evidence="8 12" id="KW-0315">Glutamine amidotransferase</keyword>
<evidence type="ECO:0000313" key="15">
    <source>
        <dbReference type="EMBL" id="CRH05079.1"/>
    </source>
</evidence>
<dbReference type="InterPro" id="IPR017926">
    <property type="entry name" value="GATASE"/>
</dbReference>
<evidence type="ECO:0000256" key="6">
    <source>
        <dbReference type="ARBA" id="ARBA00022840"/>
    </source>
</evidence>
<evidence type="ECO:0000256" key="8">
    <source>
        <dbReference type="ARBA" id="ARBA00022962"/>
    </source>
</evidence>
<feature type="binding site" evidence="12">
    <location>
        <position position="13"/>
    </location>
    <ligand>
        <name>UTP</name>
        <dbReference type="ChEBI" id="CHEBI:46398"/>
    </ligand>
</feature>
<feature type="binding site" evidence="12">
    <location>
        <position position="352"/>
    </location>
    <ligand>
        <name>L-glutamine</name>
        <dbReference type="ChEBI" id="CHEBI:58359"/>
    </ligand>
</feature>
<feature type="binding site" evidence="12">
    <location>
        <position position="469"/>
    </location>
    <ligand>
        <name>L-glutamine</name>
        <dbReference type="ChEBI" id="CHEBI:58359"/>
    </ligand>
</feature>
<evidence type="ECO:0000256" key="10">
    <source>
        <dbReference type="ARBA" id="ARBA00047781"/>
    </source>
</evidence>
<evidence type="ECO:0000256" key="9">
    <source>
        <dbReference type="ARBA" id="ARBA00022975"/>
    </source>
</evidence>
<dbReference type="EC" id="6.3.4.2" evidence="12"/>
<dbReference type="GO" id="GO:0003883">
    <property type="term" value="F:CTP synthase activity"/>
    <property type="evidence" value="ECO:0007669"/>
    <property type="project" value="UniProtKB-UniRule"/>
</dbReference>
<feature type="binding site" evidence="12">
    <location>
        <begin position="186"/>
        <end position="191"/>
    </location>
    <ligand>
        <name>UTP</name>
        <dbReference type="ChEBI" id="CHEBI:46398"/>
    </ligand>
</feature>
<dbReference type="Gene3D" id="3.40.50.300">
    <property type="entry name" value="P-loop containing nucleotide triphosphate hydrolases"/>
    <property type="match status" value="1"/>
</dbReference>
<evidence type="ECO:0000256" key="5">
    <source>
        <dbReference type="ARBA" id="ARBA00022741"/>
    </source>
</evidence>
<gene>
    <name evidence="12 15" type="primary">pyrG</name>
    <name evidence="15" type="ORF">MAGMO_0880</name>
</gene>
<accession>A0A1S7LG97</accession>
<dbReference type="Pfam" id="PF00117">
    <property type="entry name" value="GATase"/>
    <property type="match status" value="1"/>
</dbReference>
<feature type="active site" evidence="12">
    <location>
        <position position="516"/>
    </location>
</feature>
<evidence type="ECO:0000256" key="7">
    <source>
        <dbReference type="ARBA" id="ARBA00022842"/>
    </source>
</evidence>
<comment type="pathway">
    <text evidence="1 12">Pyrimidine metabolism; CTP biosynthesis via de novo pathway; CTP from UDP: step 2/2.</text>
</comment>
<dbReference type="PANTHER" id="PTHR11550">
    <property type="entry name" value="CTP SYNTHASE"/>
    <property type="match status" value="1"/>
</dbReference>
<dbReference type="GO" id="GO:0004359">
    <property type="term" value="F:glutaminase activity"/>
    <property type="evidence" value="ECO:0007669"/>
    <property type="project" value="RHEA"/>
</dbReference>
<keyword evidence="6 12" id="KW-0067">ATP-binding</keyword>
<evidence type="ECO:0000256" key="2">
    <source>
        <dbReference type="ARBA" id="ARBA00007533"/>
    </source>
</evidence>
<dbReference type="NCBIfam" id="NF003792">
    <property type="entry name" value="PRK05380.1"/>
    <property type="match status" value="1"/>
</dbReference>
<comment type="catalytic activity">
    <reaction evidence="12">
        <text>L-glutamine + H2O = L-glutamate + NH4(+)</text>
        <dbReference type="Rhea" id="RHEA:15889"/>
        <dbReference type="ChEBI" id="CHEBI:15377"/>
        <dbReference type="ChEBI" id="CHEBI:28938"/>
        <dbReference type="ChEBI" id="CHEBI:29985"/>
        <dbReference type="ChEBI" id="CHEBI:58359"/>
    </reaction>
</comment>
<dbReference type="GO" id="GO:0046872">
    <property type="term" value="F:metal ion binding"/>
    <property type="evidence" value="ECO:0007669"/>
    <property type="project" value="UniProtKB-KW"/>
</dbReference>
<evidence type="ECO:0000256" key="1">
    <source>
        <dbReference type="ARBA" id="ARBA00005171"/>
    </source>
</evidence>
<dbReference type="HAMAP" id="MF_01227">
    <property type="entry name" value="PyrG"/>
    <property type="match status" value="1"/>
</dbReference>
<dbReference type="GO" id="GO:0005524">
    <property type="term" value="F:ATP binding"/>
    <property type="evidence" value="ECO:0007669"/>
    <property type="project" value="UniProtKB-KW"/>
</dbReference>
<dbReference type="UniPathway" id="UPA00159">
    <property type="reaction ID" value="UER00277"/>
</dbReference>
<dbReference type="CDD" id="cd01746">
    <property type="entry name" value="GATase1_CTP_Synthase"/>
    <property type="match status" value="1"/>
</dbReference>
<dbReference type="InterPro" id="IPR017456">
    <property type="entry name" value="CTP_synthase_N"/>
</dbReference>